<feature type="domain" description="TTF-type" evidence="1">
    <location>
        <begin position="86"/>
        <end position="183"/>
    </location>
</feature>
<accession>A0A673XDN5</accession>
<dbReference type="InterPro" id="IPR008906">
    <property type="entry name" value="HATC_C_dom"/>
</dbReference>
<dbReference type="InterPro" id="IPR006580">
    <property type="entry name" value="Znf_TTF"/>
</dbReference>
<dbReference type="InterPro" id="IPR025398">
    <property type="entry name" value="DUF4371"/>
</dbReference>
<dbReference type="PANTHER" id="PTHR45749:SF37">
    <property type="entry name" value="OS05G0311600 PROTEIN"/>
    <property type="match status" value="1"/>
</dbReference>
<reference evidence="2" key="2">
    <citation type="submission" date="2025-09" db="UniProtKB">
        <authorList>
            <consortium name="Ensembl"/>
        </authorList>
    </citation>
    <scope>IDENTIFICATION</scope>
</reference>
<dbReference type="InParanoid" id="A0A673XDN5"/>
<dbReference type="Pfam" id="PF05699">
    <property type="entry name" value="Dimer_Tnp_hAT"/>
    <property type="match status" value="1"/>
</dbReference>
<reference evidence="2" key="1">
    <citation type="submission" date="2025-08" db="UniProtKB">
        <authorList>
            <consortium name="Ensembl"/>
        </authorList>
    </citation>
    <scope>IDENTIFICATION</scope>
</reference>
<evidence type="ECO:0000259" key="1">
    <source>
        <dbReference type="SMART" id="SM00597"/>
    </source>
</evidence>
<keyword evidence="3" id="KW-1185">Reference proteome</keyword>
<dbReference type="GeneTree" id="ENSGT00940000154356"/>
<dbReference type="InterPro" id="IPR012337">
    <property type="entry name" value="RNaseH-like_sf"/>
</dbReference>
<proteinExistence type="predicted"/>
<organism evidence="2 3">
    <name type="scientific">Salmo trutta</name>
    <name type="common">Brown trout</name>
    <dbReference type="NCBI Taxonomy" id="8032"/>
    <lineage>
        <taxon>Eukaryota</taxon>
        <taxon>Metazoa</taxon>
        <taxon>Chordata</taxon>
        <taxon>Craniata</taxon>
        <taxon>Vertebrata</taxon>
        <taxon>Euteleostomi</taxon>
        <taxon>Actinopterygii</taxon>
        <taxon>Neopterygii</taxon>
        <taxon>Teleostei</taxon>
        <taxon>Protacanthopterygii</taxon>
        <taxon>Salmoniformes</taxon>
        <taxon>Salmonidae</taxon>
        <taxon>Salmoninae</taxon>
        <taxon>Salmo</taxon>
    </lineage>
</organism>
<dbReference type="SUPFAM" id="SSF53098">
    <property type="entry name" value="Ribonuclease H-like"/>
    <property type="match status" value="1"/>
</dbReference>
<dbReference type="Ensembl" id="ENSSTUT00000020092.1">
    <property type="protein sequence ID" value="ENSSTUP00000019102.1"/>
    <property type="gene ID" value="ENSSTUG00000008530.1"/>
</dbReference>
<evidence type="ECO:0000313" key="2">
    <source>
        <dbReference type="Ensembl" id="ENSSTUP00000019102.1"/>
    </source>
</evidence>
<evidence type="ECO:0000313" key="3">
    <source>
        <dbReference type="Proteomes" id="UP000472277"/>
    </source>
</evidence>
<sequence>PTEEPRASTRTIGFVMLNKSVVTCKAVQLTSDGFQKLPDGNGISKITQIDTFNYIFFSLADISKSREEPQVQPMMVIYPRTLMGDRRRSLKAAWYHIHPWLEYSKKSDSVFCYACRHFSPPKVPESVFDSLLGFNNWKKATYKEGMIFYQKAVKSNATLVNALNKEHNKQVQENRDYIKTIEVLLLTATQNIAQRGHDESAESDNKGNFVAILETTAKHDTTVKKRLTSIHNGKYTSKGIQNEVLSCLADMVQTKIIEVKDSEVFSIMEDETKDVKIKEQISLVLRYYFRGAVHESFLHFESADRLDAAGLTDKILHILESHGLEYKNNLVGQAYDEGRNLHCYSGKHSGIQARIKEQAKHAFYIHCSAHCLNLVLGDTVKAVPEVGQFFSLLERLYVFTSGSYVHQKWLSIQKEMYPGAPRDSLTITALEVRDLTLSNPILRCEVSQSLSIMAGMEEVFILVRLLKRTPPFLILPNLDRGTDTVSMGKAELTTSQFNGDCVLSTVCQRSDSEQEKGSFRTTLFYPVLDHMLNELNRRFPSKNCDIMNGIQTLNPTSVVFLKEKSLFPFARMYESNIEVLGHELHQFRRILERKIQSGMQRPSSVVELAFFIESYKEVFFELFKLCKMAVSIPVSTASCERSFSALKLVKTHLRSTMSDDRLRNLGVLSIESRRAKSLSLDEFADLFAKKPQKPENTVDAPTQ</sequence>
<dbReference type="AlphaFoldDB" id="A0A673XDN5"/>
<name>A0A673XDN5_SALTR</name>
<dbReference type="SMART" id="SM00597">
    <property type="entry name" value="ZnF_TTF"/>
    <property type="match status" value="1"/>
</dbReference>
<dbReference type="Pfam" id="PF14291">
    <property type="entry name" value="DUF4371"/>
    <property type="match status" value="1"/>
</dbReference>
<dbReference type="Proteomes" id="UP000472277">
    <property type="component" value="Chromosome 22"/>
</dbReference>
<dbReference type="GO" id="GO:0046983">
    <property type="term" value="F:protein dimerization activity"/>
    <property type="evidence" value="ECO:0007669"/>
    <property type="project" value="InterPro"/>
</dbReference>
<dbReference type="PANTHER" id="PTHR45749">
    <property type="match status" value="1"/>
</dbReference>
<protein>
    <recommendedName>
        <fullName evidence="1">TTF-type domain-containing protein</fullName>
    </recommendedName>
</protein>
<dbReference type="OMA" id="CANAKYT"/>